<dbReference type="CDD" id="cd01647">
    <property type="entry name" value="RT_LTR"/>
    <property type="match status" value="1"/>
</dbReference>
<dbReference type="FunFam" id="1.10.8.60:FF:000038">
    <property type="entry name" value="spermatogenesis-associated protein 5-like protein 1"/>
    <property type="match status" value="1"/>
</dbReference>
<feature type="domain" description="AAA+ ATPase" evidence="5">
    <location>
        <begin position="882"/>
        <end position="1021"/>
    </location>
</feature>
<dbReference type="Gene3D" id="3.30.70.270">
    <property type="match status" value="1"/>
</dbReference>
<dbReference type="InterPro" id="IPR003959">
    <property type="entry name" value="ATPase_AAA_core"/>
</dbReference>
<reference evidence="6 7" key="1">
    <citation type="journal article" date="2018" name="Cell">
        <title>The Chara Genome: Secondary Complexity and Implications for Plant Terrestrialization.</title>
        <authorList>
            <person name="Nishiyama T."/>
            <person name="Sakayama H."/>
            <person name="Vries J.D."/>
            <person name="Buschmann H."/>
            <person name="Saint-Marcoux D."/>
            <person name="Ullrich K.K."/>
            <person name="Haas F.B."/>
            <person name="Vanderstraeten L."/>
            <person name="Becker D."/>
            <person name="Lang D."/>
            <person name="Vosolsobe S."/>
            <person name="Rombauts S."/>
            <person name="Wilhelmsson P.K.I."/>
            <person name="Janitza P."/>
            <person name="Kern R."/>
            <person name="Heyl A."/>
            <person name="Rumpler F."/>
            <person name="Villalobos L.I.A.C."/>
            <person name="Clay J.M."/>
            <person name="Skokan R."/>
            <person name="Toyoda A."/>
            <person name="Suzuki Y."/>
            <person name="Kagoshima H."/>
            <person name="Schijlen E."/>
            <person name="Tajeshwar N."/>
            <person name="Catarino B."/>
            <person name="Hetherington A.J."/>
            <person name="Saltykova A."/>
            <person name="Bonnot C."/>
            <person name="Breuninger H."/>
            <person name="Symeonidi A."/>
            <person name="Radhakrishnan G.V."/>
            <person name="Van Nieuwerburgh F."/>
            <person name="Deforce D."/>
            <person name="Chang C."/>
            <person name="Karol K.G."/>
            <person name="Hedrich R."/>
            <person name="Ulvskov P."/>
            <person name="Glockner G."/>
            <person name="Delwiche C.F."/>
            <person name="Petrasek J."/>
            <person name="Van de Peer Y."/>
            <person name="Friml J."/>
            <person name="Beilby M."/>
            <person name="Dolan L."/>
            <person name="Kohara Y."/>
            <person name="Sugano S."/>
            <person name="Fujiyama A."/>
            <person name="Delaux P.-M."/>
            <person name="Quint M."/>
            <person name="TheiBen G."/>
            <person name="Hagemann M."/>
            <person name="Harholt J."/>
            <person name="Dunand C."/>
            <person name="Zachgo S."/>
            <person name="Langdale J."/>
            <person name="Maumus F."/>
            <person name="Straeten D.V.D."/>
            <person name="Gould S.B."/>
            <person name="Rensing S.A."/>
        </authorList>
    </citation>
    <scope>NUCLEOTIDE SEQUENCE [LARGE SCALE GENOMIC DNA]</scope>
    <source>
        <strain evidence="6 7">S276</strain>
    </source>
</reference>
<dbReference type="Gramene" id="GBG68646">
    <property type="protein sequence ID" value="GBG68646"/>
    <property type="gene ID" value="CBR_g3187"/>
</dbReference>
<dbReference type="SUPFAM" id="SSF52540">
    <property type="entry name" value="P-loop containing nucleoside triphosphate hydrolases"/>
    <property type="match status" value="2"/>
</dbReference>
<feature type="region of interest" description="Disordered" evidence="4">
    <location>
        <begin position="607"/>
        <end position="709"/>
    </location>
</feature>
<gene>
    <name evidence="6" type="ORF">CBR_g3187</name>
</gene>
<dbReference type="GO" id="GO:0009507">
    <property type="term" value="C:chloroplast"/>
    <property type="evidence" value="ECO:0007669"/>
    <property type="project" value="TreeGrafter"/>
</dbReference>
<evidence type="ECO:0000256" key="3">
    <source>
        <dbReference type="ARBA" id="ARBA00022840"/>
    </source>
</evidence>
<dbReference type="PANTHER" id="PTHR23077:SF27">
    <property type="entry name" value="ATPASE FAMILY GENE 2 PROTEIN HOMOLOG A"/>
    <property type="match status" value="1"/>
</dbReference>
<dbReference type="Pfam" id="PF17862">
    <property type="entry name" value="AAA_lid_3"/>
    <property type="match status" value="2"/>
</dbReference>
<dbReference type="PANTHER" id="PTHR23077">
    <property type="entry name" value="AAA-FAMILY ATPASE"/>
    <property type="match status" value="1"/>
</dbReference>
<comment type="caution">
    <text evidence="6">The sequence shown here is derived from an EMBL/GenBank/DDBJ whole genome shotgun (WGS) entry which is preliminary data.</text>
</comment>
<dbReference type="InterPro" id="IPR003960">
    <property type="entry name" value="ATPase_AAA_CS"/>
</dbReference>
<evidence type="ECO:0000313" key="6">
    <source>
        <dbReference type="EMBL" id="GBG68646.1"/>
    </source>
</evidence>
<sequence length="1573" mass="169085">MPRVKSGSRSKKKQDGTQGDDDAAHPLVKGQQGSRGGAMDKSGSGATGSSMPVQSPGAGRSGSGAIVINKHALEGKSMELELMDGADGADVSCGAQVWVHPTVMVNQAVSAGDLIAFAHFIRQDDATFFMVDVTDLLHYDPPCLDAELIPLKPDPPSISMAPISTSVPPPSVESTPPSRADADAEELARYTADLEPAVRDLILEYHDVFPSSFSYAGIPPMRDVEHSIQLVPDYRVHHQAPYRLSIPEAIELKRQLEELLRLGFIKPSNSPWGAPVLFARKADETLRLCIDYRGLNRYTVKNNYPMPRSDELFDRLAGNCFFMKIDLRSGYHQIRVAAADHPKTASRSRFGHYEFTVMPFDLTNAPATFQRAMNDIFRDILEEYVLVYLDDILVYNRTLEEHLRHIRDVSLGPTGGPLSEQDMHSQSLHMNCAMEYRVAVGRPQSGGGDKCEVGVEKPGAFVAIGSVWPSSKLLRSGARLSRQLASSLGCPPAGASLILYPLQLLSPEKYPEALNPTERKGNMSQVTSTPKSGLSRRVCDGGEPSLENSSNDSVLASPGSVVGLYTDSVASERHAGDGKPVGAIVRPCSQLKVEWCPPVILNRSAVQPSFPPTPATPPLSHPEHRVTPLRSPTRTPQCGTPQPGMSTGTPAPTASPSSPSLWMRTPQKAQGRAQADYCDSPATPKSVESKGTPAGRTMGKNGKGTRDDPSEWEAVQVLLTKGAEREKNLIGVMIARWLNGRHLLEDNVVVVSVCGKECVFRVQEAHSVQGSRLLGGLHRSCIELFKLDHRTEIIISAVGEEAVKGLSLTTAKEHTSVANKSGSRADNDAVLKAVAASKLEVVPGNAGFRMVGGLSSQIAALREMVELPLKNPEMFGRYGIRPPRGVLLYGPPGTGKTLLAKAIANEFDASMYVINGPEIVSEYYGESESALQAIFADAERCAPSVIFIDEIDAIAPARQKGSEEFTQRMVAALLTQLDGGGAGRDGNRVVVIAATNRPESIDPALRRPGRFDRELEIGVPSPASRLEILQALLCRMPHTLTDADCRYLASATHGFVGADLAVLCNEAAISALRRIIKSRSDSLPAAHTLLRKPPGDSGSGQAVSGSILGTREENGRRGSYGEELSVPADRMKDAKDQCCMSGNFRAEIEQETGKEEGNAAQSRVQPTGEISAVCNGNGGGGSELEVELKQLAQPSCPLDSVSLTLATAQSSFSPSFSSSLTSSTSSTSSHVSSFSPAPAHLSLSSSGIPCEDNIASGLRICRQDKAEDKIANGVEDEIAHLAKSFQSLLLSEQTVDLQDFELAKARVRPSAMREVMLEVPAVRWADIGGQEDIKQRLKEAVEWPQKHALAFERVGAKPPKGILLHGPPGCSKTMMARAVATEAGLNFIAVKGPELFSKWVGESEKAVHTLFARARASSPSIVFFDEIDGLAVARSNGKEDGASAVSDRVMSQLLSEMDGLSPLCGVVVIAATNRVDIIDPALLRPGRFDRLLFVGPPDMATREKIFEVHTRKIPLSNDVNRRELAELTVNFTGADIAAVCREAAMAALEEDLDTEEVCMRHFKAALPLVLPSS</sequence>
<dbReference type="GO" id="GO:0005524">
    <property type="term" value="F:ATP binding"/>
    <property type="evidence" value="ECO:0007669"/>
    <property type="project" value="UniProtKB-KW"/>
</dbReference>
<dbReference type="FunFam" id="3.40.50.300:FF:001985">
    <property type="entry name" value="Chromosome 9, whole genome shotgun sequence"/>
    <property type="match status" value="1"/>
</dbReference>
<protein>
    <recommendedName>
        <fullName evidence="5">AAA+ ATPase domain-containing protein</fullName>
    </recommendedName>
</protein>
<proteinExistence type="inferred from homology"/>
<dbReference type="Pfam" id="PF00078">
    <property type="entry name" value="RVT_1"/>
    <property type="match status" value="1"/>
</dbReference>
<dbReference type="InterPro" id="IPR041569">
    <property type="entry name" value="AAA_lid_3"/>
</dbReference>
<evidence type="ECO:0000256" key="1">
    <source>
        <dbReference type="ARBA" id="ARBA00006914"/>
    </source>
</evidence>
<dbReference type="InterPro" id="IPR000477">
    <property type="entry name" value="RT_dom"/>
</dbReference>
<dbReference type="FunFam" id="3.40.50.300:FF:000661">
    <property type="entry name" value="calmodulin-interacting protein 111 isoform X1"/>
    <property type="match status" value="1"/>
</dbReference>
<dbReference type="Pfam" id="PF00004">
    <property type="entry name" value="AAA"/>
    <property type="match status" value="2"/>
</dbReference>
<dbReference type="OrthoDB" id="27435at2759"/>
<dbReference type="Gene3D" id="1.10.8.60">
    <property type="match status" value="2"/>
</dbReference>
<organism evidence="6 7">
    <name type="scientific">Chara braunii</name>
    <name type="common">Braun's stonewort</name>
    <dbReference type="NCBI Taxonomy" id="69332"/>
    <lineage>
        <taxon>Eukaryota</taxon>
        <taxon>Viridiplantae</taxon>
        <taxon>Streptophyta</taxon>
        <taxon>Charophyceae</taxon>
        <taxon>Charales</taxon>
        <taxon>Characeae</taxon>
        <taxon>Chara</taxon>
    </lineage>
</organism>
<dbReference type="InterPro" id="IPR050168">
    <property type="entry name" value="AAA_ATPase_domain"/>
</dbReference>
<feature type="region of interest" description="Disordered" evidence="4">
    <location>
        <begin position="1"/>
        <end position="63"/>
    </location>
</feature>
<feature type="region of interest" description="Disordered" evidence="4">
    <location>
        <begin position="1087"/>
        <end position="1121"/>
    </location>
</feature>
<keyword evidence="3" id="KW-0067">ATP-binding</keyword>
<dbReference type="InterPro" id="IPR027417">
    <property type="entry name" value="P-loop_NTPase"/>
</dbReference>
<feature type="compositionally biased region" description="Basic residues" evidence="4">
    <location>
        <begin position="1"/>
        <end position="12"/>
    </location>
</feature>
<dbReference type="CDD" id="cd19511">
    <property type="entry name" value="RecA-like_CDC48_r2-like"/>
    <property type="match status" value="1"/>
</dbReference>
<evidence type="ECO:0000256" key="4">
    <source>
        <dbReference type="SAM" id="MobiDB-lite"/>
    </source>
</evidence>
<dbReference type="STRING" id="69332.A0A388KF64"/>
<dbReference type="InterPro" id="IPR043502">
    <property type="entry name" value="DNA/RNA_pol_sf"/>
</dbReference>
<dbReference type="SMART" id="SM00382">
    <property type="entry name" value="AAA"/>
    <property type="match status" value="2"/>
</dbReference>
<feature type="compositionally biased region" description="Pro residues" evidence="4">
    <location>
        <begin position="609"/>
        <end position="620"/>
    </location>
</feature>
<dbReference type="InterPro" id="IPR003593">
    <property type="entry name" value="AAA+_ATPase"/>
</dbReference>
<feature type="region of interest" description="Disordered" evidence="4">
    <location>
        <begin position="513"/>
        <end position="554"/>
    </location>
</feature>
<name>A0A388KF64_CHABU</name>
<dbReference type="CDD" id="cd19503">
    <property type="entry name" value="RecA-like_CDC48_NLV2_r1-like"/>
    <property type="match status" value="1"/>
</dbReference>
<dbReference type="InterPro" id="IPR043128">
    <property type="entry name" value="Rev_trsase/Diguanyl_cyclase"/>
</dbReference>
<dbReference type="PROSITE" id="PS00674">
    <property type="entry name" value="AAA"/>
    <property type="match status" value="2"/>
</dbReference>
<feature type="compositionally biased region" description="Polar residues" evidence="4">
    <location>
        <begin position="522"/>
        <end position="532"/>
    </location>
</feature>
<feature type="domain" description="AAA+ ATPase" evidence="5">
    <location>
        <begin position="1358"/>
        <end position="1498"/>
    </location>
</feature>
<evidence type="ECO:0000256" key="2">
    <source>
        <dbReference type="ARBA" id="ARBA00022741"/>
    </source>
</evidence>
<feature type="compositionally biased region" description="Basic and acidic residues" evidence="4">
    <location>
        <begin position="1110"/>
        <end position="1120"/>
    </location>
</feature>
<keyword evidence="2" id="KW-0547">Nucleotide-binding</keyword>
<feature type="region of interest" description="Disordered" evidence="4">
    <location>
        <begin position="1214"/>
        <end position="1236"/>
    </location>
</feature>
<feature type="compositionally biased region" description="Polar residues" evidence="4">
    <location>
        <begin position="630"/>
        <end position="648"/>
    </location>
</feature>
<keyword evidence="7" id="KW-1185">Reference proteome</keyword>
<feature type="region of interest" description="Disordered" evidence="4">
    <location>
        <begin position="159"/>
        <end position="182"/>
    </location>
</feature>
<dbReference type="GO" id="GO:0016887">
    <property type="term" value="F:ATP hydrolysis activity"/>
    <property type="evidence" value="ECO:0007669"/>
    <property type="project" value="InterPro"/>
</dbReference>
<dbReference type="Proteomes" id="UP000265515">
    <property type="component" value="Unassembled WGS sequence"/>
</dbReference>
<comment type="similarity">
    <text evidence="1">Belongs to the AAA ATPase family.</text>
</comment>
<dbReference type="Pfam" id="PF26429">
    <property type="entry name" value="DPBB_CI111"/>
    <property type="match status" value="1"/>
</dbReference>
<accession>A0A388KF64</accession>
<evidence type="ECO:0000313" key="7">
    <source>
        <dbReference type="Proteomes" id="UP000265515"/>
    </source>
</evidence>
<dbReference type="Gene3D" id="3.40.50.300">
    <property type="entry name" value="P-loop containing nucleotide triphosphate hydrolases"/>
    <property type="match status" value="2"/>
</dbReference>
<dbReference type="SUPFAM" id="SSF56672">
    <property type="entry name" value="DNA/RNA polymerases"/>
    <property type="match status" value="1"/>
</dbReference>
<dbReference type="InterPro" id="IPR058958">
    <property type="entry name" value="DPBB_CI111"/>
</dbReference>
<evidence type="ECO:0000259" key="5">
    <source>
        <dbReference type="SMART" id="SM00382"/>
    </source>
</evidence>
<feature type="compositionally biased region" description="Low complexity" evidence="4">
    <location>
        <begin position="649"/>
        <end position="660"/>
    </location>
</feature>
<dbReference type="Gene3D" id="3.10.10.10">
    <property type="entry name" value="HIV Type 1 Reverse Transcriptase, subunit A, domain 1"/>
    <property type="match status" value="1"/>
</dbReference>
<dbReference type="EMBL" id="BFEA01000103">
    <property type="protein sequence ID" value="GBG68646.1"/>
    <property type="molecule type" value="Genomic_DNA"/>
</dbReference>